<organism evidence="3 4">
    <name type="scientific">Filobasidium floriforme</name>
    <dbReference type="NCBI Taxonomy" id="5210"/>
    <lineage>
        <taxon>Eukaryota</taxon>
        <taxon>Fungi</taxon>
        <taxon>Dikarya</taxon>
        <taxon>Basidiomycota</taxon>
        <taxon>Agaricomycotina</taxon>
        <taxon>Tremellomycetes</taxon>
        <taxon>Filobasidiales</taxon>
        <taxon>Filobasidiaceae</taxon>
        <taxon>Filobasidium</taxon>
    </lineage>
</organism>
<dbReference type="InterPro" id="IPR036412">
    <property type="entry name" value="HAD-like_sf"/>
</dbReference>
<evidence type="ECO:0000313" key="3">
    <source>
        <dbReference type="EMBL" id="KAG7558286.1"/>
    </source>
</evidence>
<dbReference type="InterPro" id="IPR000626">
    <property type="entry name" value="Ubiquitin-like_dom"/>
</dbReference>
<reference evidence="3" key="1">
    <citation type="submission" date="2020-04" db="EMBL/GenBank/DDBJ databases">
        <title>Analysis of mating type loci in Filobasidium floriforme.</title>
        <authorList>
            <person name="Nowrousian M."/>
        </authorList>
    </citation>
    <scope>NUCLEOTIDE SEQUENCE</scope>
    <source>
        <strain evidence="3">CBS 6242</strain>
    </source>
</reference>
<evidence type="ECO:0000259" key="1">
    <source>
        <dbReference type="PROSITE" id="PS50053"/>
    </source>
</evidence>
<dbReference type="Pfam" id="PF03031">
    <property type="entry name" value="NIF"/>
    <property type="match status" value="1"/>
</dbReference>
<keyword evidence="4" id="KW-1185">Reference proteome</keyword>
<dbReference type="InterPro" id="IPR004274">
    <property type="entry name" value="FCP1_dom"/>
</dbReference>
<dbReference type="InterPro" id="IPR051658">
    <property type="entry name" value="UBLCP1"/>
</dbReference>
<evidence type="ECO:0000259" key="2">
    <source>
        <dbReference type="PROSITE" id="PS50969"/>
    </source>
</evidence>
<dbReference type="SMART" id="SM00577">
    <property type="entry name" value="CPDc"/>
    <property type="match status" value="1"/>
</dbReference>
<dbReference type="SUPFAM" id="SSF54236">
    <property type="entry name" value="Ubiquitin-like"/>
    <property type="match status" value="1"/>
</dbReference>
<sequence>MSSQHDESPPDDLIRASPDLEAQTLPTEIEGLKPLAGSLSTQSVGETIEDEAFVLNFTWAGKPFQLELRGTDRVYDLKSAVQSETAVPPERQKYIGLVKGKLPGDECLVSQLGVPLKSKFVLVGTPEDKTFKDPHELNLSQFPDTSDNFDVAYGNGETAVAPADDPRNIRLITQKISECPINLINPPRPGKKLLVLDLDYTLVDSKPLLAGSLPPLECVRPTLHEFLEKAYEDYDIVIWSQTNYWWLESKLYECGIIGDETKRHKLLCVCDRKSMFPIFGQKNGQKYKHEVKPLSFLWQQPEFQGQW</sequence>
<dbReference type="Gene3D" id="3.40.50.1000">
    <property type="entry name" value="HAD superfamily/HAD-like"/>
    <property type="match status" value="1"/>
</dbReference>
<dbReference type="PANTHER" id="PTHR48493:SF1">
    <property type="entry name" value="UBIQUITIN-LIKE DOMAIN-CONTAINING CTD PHOSPHATASE 1"/>
    <property type="match status" value="1"/>
</dbReference>
<evidence type="ECO:0008006" key="5">
    <source>
        <dbReference type="Google" id="ProtNLM"/>
    </source>
</evidence>
<dbReference type="GO" id="GO:0090364">
    <property type="term" value="P:regulation of proteasome assembly"/>
    <property type="evidence" value="ECO:0007669"/>
    <property type="project" value="InterPro"/>
</dbReference>
<dbReference type="Gene3D" id="3.10.20.90">
    <property type="entry name" value="Phosphatidylinositol 3-kinase Catalytic Subunit, Chain A, domain 1"/>
    <property type="match status" value="1"/>
</dbReference>
<protein>
    <recommendedName>
        <fullName evidence="5">Nuclear proteasome inhibitor UBLCP1</fullName>
    </recommendedName>
</protein>
<dbReference type="InterPro" id="IPR023214">
    <property type="entry name" value="HAD_sf"/>
</dbReference>
<dbReference type="SUPFAM" id="SSF56784">
    <property type="entry name" value="HAD-like"/>
    <property type="match status" value="1"/>
</dbReference>
<feature type="domain" description="FCP1 homology" evidence="2">
    <location>
        <begin position="187"/>
        <end position="307"/>
    </location>
</feature>
<name>A0A8K0NTQ9_9TREE</name>
<dbReference type="AlphaFoldDB" id="A0A8K0NTQ9"/>
<evidence type="ECO:0000313" key="4">
    <source>
        <dbReference type="Proteomes" id="UP000812966"/>
    </source>
</evidence>
<dbReference type="Proteomes" id="UP000812966">
    <property type="component" value="Unassembled WGS sequence"/>
</dbReference>
<comment type="caution">
    <text evidence="3">The sequence shown here is derived from an EMBL/GenBank/DDBJ whole genome shotgun (WGS) entry which is preliminary data.</text>
</comment>
<dbReference type="PROSITE" id="PS50053">
    <property type="entry name" value="UBIQUITIN_2"/>
    <property type="match status" value="1"/>
</dbReference>
<dbReference type="GO" id="GO:0005634">
    <property type="term" value="C:nucleus"/>
    <property type="evidence" value="ECO:0007669"/>
    <property type="project" value="TreeGrafter"/>
</dbReference>
<accession>A0A8K0NTQ9</accession>
<proteinExistence type="predicted"/>
<dbReference type="PROSITE" id="PS50969">
    <property type="entry name" value="FCP1"/>
    <property type="match status" value="1"/>
</dbReference>
<gene>
    <name evidence="3" type="ORF">FFLO_02756</name>
</gene>
<dbReference type="PANTHER" id="PTHR48493">
    <property type="entry name" value="UBIQUITIN-LIKE DOMAIN-CONTAINING CTD PHOSPHATASE 1"/>
    <property type="match status" value="1"/>
</dbReference>
<dbReference type="GO" id="GO:0004722">
    <property type="term" value="F:protein serine/threonine phosphatase activity"/>
    <property type="evidence" value="ECO:0007669"/>
    <property type="project" value="TreeGrafter"/>
</dbReference>
<dbReference type="InterPro" id="IPR029071">
    <property type="entry name" value="Ubiquitin-like_domsf"/>
</dbReference>
<dbReference type="EMBL" id="JABELV010000046">
    <property type="protein sequence ID" value="KAG7558286.1"/>
    <property type="molecule type" value="Genomic_DNA"/>
</dbReference>
<feature type="domain" description="Ubiquitin-like" evidence="1">
    <location>
        <begin position="61"/>
        <end position="123"/>
    </location>
</feature>